<dbReference type="RefSeq" id="WP_062958809.1">
    <property type="nucleotide sequence ID" value="NZ_JPWJ01000002.1"/>
</dbReference>
<dbReference type="AlphaFoldDB" id="A0A367XER2"/>
<sequence>MKLYLHRMNLKKRTQIDIEEFLLHEKSVINRELWLRDVFSKQFEFAYRGSSIFFVPEPSETTTIDPKYIVGWLARDRTMSERSAPWEGLEPKRHLFWKAALILIDPTHHEDGQKIAFQYQQEVGKPEPILDALAKYLSNPLEQSWGPYSVSIYPIIHEKSFFIFAEQHRGKIKEITYEISVPNMFNSPDDFSNEMRDLRDRANVSKVRAKLMSDETINTDASQLSEVAEHVEKGGGEIQAKTISGEHYRSSEHAVSVEVQEPNPESDEDTQGFWNRIGRALSRIF</sequence>
<comment type="caution">
    <text evidence="1">The sequence shown here is derived from an EMBL/GenBank/DDBJ whole genome shotgun (WGS) entry which is preliminary data.</text>
</comment>
<reference evidence="1 2" key="1">
    <citation type="submission" date="2014-07" db="EMBL/GenBank/DDBJ databases">
        <title>Draft genome sequence of Thalassospira xiamenensis IB13.</title>
        <authorList>
            <person name="Lai Q."/>
            <person name="Shao Z."/>
        </authorList>
    </citation>
    <scope>NUCLEOTIDE SEQUENCE [LARGE SCALE GENOMIC DNA]</scope>
    <source>
        <strain evidence="1 2">IB13</strain>
    </source>
</reference>
<accession>A0A367XER2</accession>
<dbReference type="EMBL" id="JPWJ01000002">
    <property type="protein sequence ID" value="RCK51909.1"/>
    <property type="molecule type" value="Genomic_DNA"/>
</dbReference>
<organism evidence="1 2">
    <name type="scientific">Thalassospira xiamenensis</name>
    <dbReference type="NCBI Taxonomy" id="220697"/>
    <lineage>
        <taxon>Bacteria</taxon>
        <taxon>Pseudomonadati</taxon>
        <taxon>Pseudomonadota</taxon>
        <taxon>Alphaproteobacteria</taxon>
        <taxon>Rhodospirillales</taxon>
        <taxon>Thalassospiraceae</taxon>
        <taxon>Thalassospira</taxon>
    </lineage>
</organism>
<evidence type="ECO:0000313" key="1">
    <source>
        <dbReference type="EMBL" id="RCK51909.1"/>
    </source>
</evidence>
<evidence type="ECO:0000313" key="2">
    <source>
        <dbReference type="Proteomes" id="UP000252266"/>
    </source>
</evidence>
<proteinExistence type="predicted"/>
<gene>
    <name evidence="1" type="ORF">TH44_05690</name>
</gene>
<name>A0A367XER2_9PROT</name>
<dbReference type="Proteomes" id="UP000252266">
    <property type="component" value="Unassembled WGS sequence"/>
</dbReference>
<protein>
    <submittedName>
        <fullName evidence="1">Uncharacterized protein</fullName>
    </submittedName>
</protein>